<dbReference type="Pfam" id="PF01582">
    <property type="entry name" value="TIR"/>
    <property type="match status" value="1"/>
</dbReference>
<sequence>MASSSSSGNYEVFLNFRGKDTRKSFTCYLYDKLYEGKKIKTFIDDEELRRGDEISPALLNAIQGSKISVVIFSKDYASSKWCLNELVKILECKHTNGQIIIPVFYGVSPSDVRHQNGTFGDRFDELKKQFEDKPEMVQNWRDALTETSHLAGHESTKFRHDAELVNKIVEDVLKKLEKITVSTDSSNGLVGLNSRIEQIKPFLCMDLWDTVQIVGIWGMGGIGKTTLAEAIFDQFSGEFDGSRIVVTTRDKGVLEQFGVEEENIYGVNGLKRDEAFEHFCNFAFKEKHCREDFKRDSWKVVKYADGNPLVLKVLGSSLKSKSHWENVLIKLNHYKSEIENS</sequence>
<dbReference type="InterPro" id="IPR042197">
    <property type="entry name" value="Apaf_helical"/>
</dbReference>
<feature type="domain" description="TIR" evidence="2">
    <location>
        <begin position="8"/>
        <end position="176"/>
    </location>
</feature>
<name>A0AAP0QMZ9_9ROSI</name>
<dbReference type="InterPro" id="IPR035897">
    <property type="entry name" value="Toll_tir_struct_dom_sf"/>
</dbReference>
<dbReference type="GO" id="GO:0006952">
    <property type="term" value="P:defense response"/>
    <property type="evidence" value="ECO:0007669"/>
    <property type="project" value="InterPro"/>
</dbReference>
<dbReference type="PANTHER" id="PTHR11017">
    <property type="entry name" value="LEUCINE-RICH REPEAT-CONTAINING PROTEIN"/>
    <property type="match status" value="1"/>
</dbReference>
<dbReference type="GO" id="GO:0007165">
    <property type="term" value="P:signal transduction"/>
    <property type="evidence" value="ECO:0007669"/>
    <property type="project" value="InterPro"/>
</dbReference>
<dbReference type="PROSITE" id="PS50104">
    <property type="entry name" value="TIR"/>
    <property type="match status" value="1"/>
</dbReference>
<dbReference type="InterPro" id="IPR000157">
    <property type="entry name" value="TIR_dom"/>
</dbReference>
<evidence type="ECO:0000313" key="4">
    <source>
        <dbReference type="Proteomes" id="UP001428341"/>
    </source>
</evidence>
<evidence type="ECO:0000259" key="2">
    <source>
        <dbReference type="PROSITE" id="PS50104"/>
    </source>
</evidence>
<keyword evidence="1" id="KW-0520">NAD</keyword>
<dbReference type="Proteomes" id="UP001428341">
    <property type="component" value="Unassembled WGS sequence"/>
</dbReference>
<dbReference type="InterPro" id="IPR027417">
    <property type="entry name" value="P-loop_NTPase"/>
</dbReference>
<reference evidence="3 4" key="1">
    <citation type="submission" date="2024-05" db="EMBL/GenBank/DDBJ databases">
        <title>Haplotype-resolved chromosome-level genome assembly of Huyou (Citrus changshanensis).</title>
        <authorList>
            <person name="Miao C."/>
            <person name="Chen W."/>
            <person name="Wu Y."/>
            <person name="Wang L."/>
            <person name="Zhao S."/>
            <person name="Grierson D."/>
            <person name="Xu C."/>
            <person name="Chen K."/>
        </authorList>
    </citation>
    <scope>NUCLEOTIDE SEQUENCE [LARGE SCALE GENOMIC DNA]</scope>
    <source>
        <strain evidence="3">01-14</strain>
        <tissue evidence="3">Leaf</tissue>
    </source>
</reference>
<dbReference type="Gene3D" id="3.40.50.10140">
    <property type="entry name" value="Toll/interleukin-1 receptor homology (TIR) domain"/>
    <property type="match status" value="1"/>
</dbReference>
<dbReference type="AlphaFoldDB" id="A0AAP0QMZ9"/>
<dbReference type="FunFam" id="3.40.50.10140:FF:000007">
    <property type="entry name" value="Disease resistance protein (TIR-NBS-LRR class)"/>
    <property type="match status" value="1"/>
</dbReference>
<dbReference type="Pfam" id="PF00931">
    <property type="entry name" value="NB-ARC"/>
    <property type="match status" value="1"/>
</dbReference>
<dbReference type="SMART" id="SM00255">
    <property type="entry name" value="TIR"/>
    <property type="match status" value="1"/>
</dbReference>
<proteinExistence type="predicted"/>
<dbReference type="SUPFAM" id="SSF52540">
    <property type="entry name" value="P-loop containing nucleoside triphosphate hydrolases"/>
    <property type="match status" value="1"/>
</dbReference>
<gene>
    <name evidence="3" type="ORF">WN944_015857</name>
</gene>
<evidence type="ECO:0000313" key="3">
    <source>
        <dbReference type="EMBL" id="KAK9200659.1"/>
    </source>
</evidence>
<dbReference type="InterPro" id="IPR002182">
    <property type="entry name" value="NB-ARC"/>
</dbReference>
<keyword evidence="4" id="KW-1185">Reference proteome</keyword>
<dbReference type="InterPro" id="IPR044974">
    <property type="entry name" value="Disease_R_plants"/>
</dbReference>
<dbReference type="Gene3D" id="3.40.50.300">
    <property type="entry name" value="P-loop containing nucleotide triphosphate hydrolases"/>
    <property type="match status" value="1"/>
</dbReference>
<accession>A0AAP0QMZ9</accession>
<dbReference type="Gene3D" id="1.10.8.430">
    <property type="entry name" value="Helical domain of apoptotic protease-activating factors"/>
    <property type="match status" value="1"/>
</dbReference>
<dbReference type="GO" id="GO:0043531">
    <property type="term" value="F:ADP binding"/>
    <property type="evidence" value="ECO:0007669"/>
    <property type="project" value="InterPro"/>
</dbReference>
<evidence type="ECO:0000256" key="1">
    <source>
        <dbReference type="ARBA" id="ARBA00023027"/>
    </source>
</evidence>
<dbReference type="PANTHER" id="PTHR11017:SF574">
    <property type="entry name" value="ADP-RIBOSYL CYCLASE_CYCLIC ADP-RIBOSE HYDROLASE"/>
    <property type="match status" value="1"/>
</dbReference>
<dbReference type="SUPFAM" id="SSF52200">
    <property type="entry name" value="Toll/Interleukin receptor TIR domain"/>
    <property type="match status" value="1"/>
</dbReference>
<dbReference type="EMBL" id="JBCGBO010000005">
    <property type="protein sequence ID" value="KAK9200659.1"/>
    <property type="molecule type" value="Genomic_DNA"/>
</dbReference>
<protein>
    <recommendedName>
        <fullName evidence="2">TIR domain-containing protein</fullName>
    </recommendedName>
</protein>
<organism evidence="3 4">
    <name type="scientific">Citrus x changshan-huyou</name>
    <dbReference type="NCBI Taxonomy" id="2935761"/>
    <lineage>
        <taxon>Eukaryota</taxon>
        <taxon>Viridiplantae</taxon>
        <taxon>Streptophyta</taxon>
        <taxon>Embryophyta</taxon>
        <taxon>Tracheophyta</taxon>
        <taxon>Spermatophyta</taxon>
        <taxon>Magnoliopsida</taxon>
        <taxon>eudicotyledons</taxon>
        <taxon>Gunneridae</taxon>
        <taxon>Pentapetalae</taxon>
        <taxon>rosids</taxon>
        <taxon>malvids</taxon>
        <taxon>Sapindales</taxon>
        <taxon>Rutaceae</taxon>
        <taxon>Aurantioideae</taxon>
        <taxon>Citrus</taxon>
    </lineage>
</organism>
<comment type="caution">
    <text evidence="3">The sequence shown here is derived from an EMBL/GenBank/DDBJ whole genome shotgun (WGS) entry which is preliminary data.</text>
</comment>